<keyword evidence="2" id="KW-0732">Signal</keyword>
<dbReference type="InterPro" id="IPR003709">
    <property type="entry name" value="VanY-like_core_dom"/>
</dbReference>
<name>A0ABS8YAY7_9BACL</name>
<protein>
    <submittedName>
        <fullName evidence="4">M15 family metallopeptidase</fullName>
    </submittedName>
</protein>
<evidence type="ECO:0000259" key="3">
    <source>
        <dbReference type="Pfam" id="PF02557"/>
    </source>
</evidence>
<accession>A0ABS8YAY7</accession>
<feature type="chain" id="PRO_5046073202" evidence="2">
    <location>
        <begin position="27"/>
        <end position="287"/>
    </location>
</feature>
<evidence type="ECO:0000256" key="2">
    <source>
        <dbReference type="SAM" id="SignalP"/>
    </source>
</evidence>
<dbReference type="InterPro" id="IPR058193">
    <property type="entry name" value="VanY/YodJ_core_dom"/>
</dbReference>
<dbReference type="SUPFAM" id="SSF55166">
    <property type="entry name" value="Hedgehog/DD-peptidase"/>
    <property type="match status" value="1"/>
</dbReference>
<gene>
    <name evidence="4" type="ORF">LQV63_04500</name>
</gene>
<sequence length="287" mass="31436">MSQNGMAAKCIVFAMGTAILLSGCQAADNKAAEGTSAQSGQEQVNPALTPSQNKEQGNENDTDSGENVSNETEQDAVAQMKSQYALAATTEETDGKAVVTNADSTMVVVNKQRYLPDGYEPSDLVEPNVKFSFAEEHEKRHLRKEAADALESLFAQAEQDGITLNAVSGYRSYKRQKSLFNHYVDTQGEEYASRVSAIPGTSEHQTGLAIDVSSPSVNNVLEEEFGDSTEGKWLAEHAHEFGFIIRYPKDGEGITGYVYEPWHIRYVGKDAAEEIYKQGTTLEQFLQ</sequence>
<dbReference type="InterPro" id="IPR052179">
    <property type="entry name" value="DD-CPase-like"/>
</dbReference>
<dbReference type="Pfam" id="PF02557">
    <property type="entry name" value="VanY"/>
    <property type="match status" value="1"/>
</dbReference>
<dbReference type="PANTHER" id="PTHR34385:SF1">
    <property type="entry name" value="PEPTIDOGLYCAN L-ALANYL-D-GLUTAMATE ENDOPEPTIDASE CWLK"/>
    <property type="match status" value="1"/>
</dbReference>
<dbReference type="Proteomes" id="UP001199916">
    <property type="component" value="Unassembled WGS sequence"/>
</dbReference>
<feature type="compositionally biased region" description="Polar residues" evidence="1">
    <location>
        <begin position="35"/>
        <end position="55"/>
    </location>
</feature>
<comment type="caution">
    <text evidence="4">The sequence shown here is derived from an EMBL/GenBank/DDBJ whole genome shotgun (WGS) entry which is preliminary data.</text>
</comment>
<evidence type="ECO:0000256" key="1">
    <source>
        <dbReference type="SAM" id="MobiDB-lite"/>
    </source>
</evidence>
<feature type="region of interest" description="Disordered" evidence="1">
    <location>
        <begin position="33"/>
        <end position="77"/>
    </location>
</feature>
<proteinExistence type="predicted"/>
<dbReference type="RefSeq" id="WP_019420041.1">
    <property type="nucleotide sequence ID" value="NZ_JAJNBZ010000002.1"/>
</dbReference>
<evidence type="ECO:0000313" key="5">
    <source>
        <dbReference type="Proteomes" id="UP001199916"/>
    </source>
</evidence>
<dbReference type="EMBL" id="JAJNBZ010000002">
    <property type="protein sequence ID" value="MCE5168572.1"/>
    <property type="molecule type" value="Genomic_DNA"/>
</dbReference>
<reference evidence="4 5" key="1">
    <citation type="submission" date="2021-11" db="EMBL/GenBank/DDBJ databases">
        <title>Draft genome sequence of Paenibacillus profundus YoMME, a new Gram-positive bacteria with exoelectrogenic properties.</title>
        <authorList>
            <person name="Hubenova Y."/>
            <person name="Hubenova E."/>
            <person name="Manasiev Y."/>
            <person name="Peykov S."/>
            <person name="Mitov M."/>
        </authorList>
    </citation>
    <scope>NUCLEOTIDE SEQUENCE [LARGE SCALE GENOMIC DNA]</scope>
    <source>
        <strain evidence="4 5">YoMME</strain>
    </source>
</reference>
<feature type="domain" description="D-alanyl-D-alanine carboxypeptidase-like core" evidence="3">
    <location>
        <begin position="140"/>
        <end position="269"/>
    </location>
</feature>
<dbReference type="CDD" id="cd14852">
    <property type="entry name" value="LD-carboxypeptidase"/>
    <property type="match status" value="1"/>
</dbReference>
<keyword evidence="5" id="KW-1185">Reference proteome</keyword>
<dbReference type="InterPro" id="IPR009045">
    <property type="entry name" value="Zn_M74/Hedgehog-like"/>
</dbReference>
<feature type="signal peptide" evidence="2">
    <location>
        <begin position="1"/>
        <end position="26"/>
    </location>
</feature>
<dbReference type="PANTHER" id="PTHR34385">
    <property type="entry name" value="D-ALANYL-D-ALANINE CARBOXYPEPTIDASE"/>
    <property type="match status" value="1"/>
</dbReference>
<organism evidence="4 5">
    <name type="scientific">Paenibacillus profundus</name>
    <dbReference type="NCBI Taxonomy" id="1173085"/>
    <lineage>
        <taxon>Bacteria</taxon>
        <taxon>Bacillati</taxon>
        <taxon>Bacillota</taxon>
        <taxon>Bacilli</taxon>
        <taxon>Bacillales</taxon>
        <taxon>Paenibacillaceae</taxon>
        <taxon>Paenibacillus</taxon>
    </lineage>
</organism>
<dbReference type="Gene3D" id="3.30.1380.10">
    <property type="match status" value="1"/>
</dbReference>
<evidence type="ECO:0000313" key="4">
    <source>
        <dbReference type="EMBL" id="MCE5168572.1"/>
    </source>
</evidence>